<dbReference type="OrthoDB" id="531718at2"/>
<dbReference type="AlphaFoldDB" id="A0A2C9CS09"/>
<evidence type="ECO:0000313" key="4">
    <source>
        <dbReference type="Proteomes" id="UP000220034"/>
    </source>
</evidence>
<dbReference type="InterPro" id="IPR011044">
    <property type="entry name" value="Quino_amine_DH_bsu"/>
</dbReference>
<keyword evidence="4" id="KW-1185">Reference proteome</keyword>
<dbReference type="InterPro" id="IPR025507">
    <property type="entry name" value="DUF4394"/>
</dbReference>
<dbReference type="Proteomes" id="UP000220034">
    <property type="component" value="Unassembled WGS sequence"/>
</dbReference>
<evidence type="ECO:0000259" key="2">
    <source>
        <dbReference type="Pfam" id="PF14339"/>
    </source>
</evidence>
<dbReference type="RefSeq" id="WP_097929578.1">
    <property type="nucleotide sequence ID" value="NZ_OCTN01000003.1"/>
</dbReference>
<organism evidence="3 4">
    <name type="scientific">Pontivivens marinum</name>
    <dbReference type="NCBI Taxonomy" id="1690039"/>
    <lineage>
        <taxon>Bacteria</taxon>
        <taxon>Pseudomonadati</taxon>
        <taxon>Pseudomonadota</taxon>
        <taxon>Alphaproteobacteria</taxon>
        <taxon>Rhodobacterales</taxon>
        <taxon>Paracoccaceae</taxon>
        <taxon>Pontivivens</taxon>
    </lineage>
</organism>
<feature type="signal peptide" evidence="1">
    <location>
        <begin position="1"/>
        <end position="21"/>
    </location>
</feature>
<evidence type="ECO:0000313" key="3">
    <source>
        <dbReference type="EMBL" id="SOH94008.1"/>
    </source>
</evidence>
<gene>
    <name evidence="3" type="ORF">SAMN06273572_10333</name>
</gene>
<feature type="chain" id="PRO_5013356335" description="DUF4394 domain-containing protein" evidence="1">
    <location>
        <begin position="22"/>
        <end position="284"/>
    </location>
</feature>
<dbReference type="Pfam" id="PF14339">
    <property type="entry name" value="DUF4394"/>
    <property type="match status" value="1"/>
</dbReference>
<name>A0A2C9CS09_9RHOB</name>
<sequence length="284" mass="29451">MPLRTFTSALALTLAAGPMFAAGHAGNMGYALADDGNTLVVMADIAAPGAVETFELSEDLDAIAWRPVTSELVGFAGDKIFTVNTATGELTDVEATFREDTMIAAEATVAFDFNNAIDAVRAVSTDGDNLVYFPIGFGDNDDRANEVLRFTNLAYAEGDVSEGVTPMIYANAYTNAIAGMTAETTFQYALDANTEALVSLANNAGTLETIAAVTVDGVAMNLSHWGGFDIISPSEGEDHAYAILQAEGAETAGLYAIDLETGAATMLADLGMGGLSSFAVSMGM</sequence>
<keyword evidence="1" id="KW-0732">Signal</keyword>
<reference evidence="4" key="1">
    <citation type="submission" date="2017-09" db="EMBL/GenBank/DDBJ databases">
        <authorList>
            <person name="Varghese N."/>
            <person name="Submissions S."/>
        </authorList>
    </citation>
    <scope>NUCLEOTIDE SEQUENCE [LARGE SCALE GENOMIC DNA]</scope>
    <source>
        <strain evidence="4">C7</strain>
    </source>
</reference>
<evidence type="ECO:0000256" key="1">
    <source>
        <dbReference type="SAM" id="SignalP"/>
    </source>
</evidence>
<proteinExistence type="predicted"/>
<dbReference type="SUPFAM" id="SSF50969">
    <property type="entry name" value="YVTN repeat-like/Quinoprotein amine dehydrogenase"/>
    <property type="match status" value="1"/>
</dbReference>
<accession>A0A2C9CS09</accession>
<protein>
    <recommendedName>
        <fullName evidence="2">DUF4394 domain-containing protein</fullName>
    </recommendedName>
</protein>
<feature type="domain" description="DUF4394" evidence="2">
    <location>
        <begin position="46"/>
        <end position="273"/>
    </location>
</feature>
<dbReference type="EMBL" id="OCTN01000003">
    <property type="protein sequence ID" value="SOH94008.1"/>
    <property type="molecule type" value="Genomic_DNA"/>
</dbReference>